<keyword evidence="2" id="KW-0472">Membrane</keyword>
<accession>A0A6A6RZA1</accession>
<feature type="compositionally biased region" description="Polar residues" evidence="1">
    <location>
        <begin position="262"/>
        <end position="273"/>
    </location>
</feature>
<reference evidence="3" key="1">
    <citation type="journal article" date="2020" name="Stud. Mycol.">
        <title>101 Dothideomycetes genomes: a test case for predicting lifestyles and emergence of pathogens.</title>
        <authorList>
            <person name="Haridas S."/>
            <person name="Albert R."/>
            <person name="Binder M."/>
            <person name="Bloem J."/>
            <person name="Labutti K."/>
            <person name="Salamov A."/>
            <person name="Andreopoulos B."/>
            <person name="Baker S."/>
            <person name="Barry K."/>
            <person name="Bills G."/>
            <person name="Bluhm B."/>
            <person name="Cannon C."/>
            <person name="Castanera R."/>
            <person name="Culley D."/>
            <person name="Daum C."/>
            <person name="Ezra D."/>
            <person name="Gonzalez J."/>
            <person name="Henrissat B."/>
            <person name="Kuo A."/>
            <person name="Liang C."/>
            <person name="Lipzen A."/>
            <person name="Lutzoni F."/>
            <person name="Magnuson J."/>
            <person name="Mondo S."/>
            <person name="Nolan M."/>
            <person name="Ohm R."/>
            <person name="Pangilinan J."/>
            <person name="Park H.-J."/>
            <person name="Ramirez L."/>
            <person name="Alfaro M."/>
            <person name="Sun H."/>
            <person name="Tritt A."/>
            <person name="Yoshinaga Y."/>
            <person name="Zwiers L.-H."/>
            <person name="Turgeon B."/>
            <person name="Goodwin S."/>
            <person name="Spatafora J."/>
            <person name="Crous P."/>
            <person name="Grigoriev I."/>
        </authorList>
    </citation>
    <scope>NUCLEOTIDE SEQUENCE</scope>
    <source>
        <strain evidence="3">CBS 473.64</strain>
    </source>
</reference>
<evidence type="ECO:0000313" key="4">
    <source>
        <dbReference type="Proteomes" id="UP000799753"/>
    </source>
</evidence>
<dbReference type="EMBL" id="MU006785">
    <property type="protein sequence ID" value="KAF2640302.1"/>
    <property type="molecule type" value="Genomic_DNA"/>
</dbReference>
<feature type="compositionally biased region" description="Gly residues" evidence="1">
    <location>
        <begin position="176"/>
        <end position="189"/>
    </location>
</feature>
<dbReference type="Proteomes" id="UP000799753">
    <property type="component" value="Unassembled WGS sequence"/>
</dbReference>
<name>A0A6A6RZA1_9PLEO</name>
<sequence length="355" mass="39036">MAPNEESPSHTSIINLFGEHHIHITSTSIPPPTSSSNDSSTQPRSVPLSHLDRDSAIALGTLLFLILLSLAWTLHTRIQQRRQHLHDLEQQHRRASENLGSIVAHRIFRVDKQGTTGTQWPRSASGSVDGQWFEEPFEGGMEMGNRTSVCTLPRYEGGVDSVTSLGSIVGRHGGKSRGGSGGGGGGGSQGHARFYTQMQMEKMRDRRWWSSVARGKSPSQADRDEFPPLPPSPTLFSLSRDSVVERDASLARLSIPGHRQKYSFSRSPTTTSVYKVPPPPPCTRVHSPVHRGKTRGFQRVAWRREYGHQVGGIDEGDIPFAARRHSSSVDPSTVAPLTTECKDWATGKVQDTLDI</sequence>
<keyword evidence="2" id="KW-0812">Transmembrane</keyword>
<keyword evidence="4" id="KW-1185">Reference proteome</keyword>
<feature type="region of interest" description="Disordered" evidence="1">
    <location>
        <begin position="261"/>
        <end position="291"/>
    </location>
</feature>
<proteinExistence type="predicted"/>
<evidence type="ECO:0000256" key="1">
    <source>
        <dbReference type="SAM" id="MobiDB-lite"/>
    </source>
</evidence>
<dbReference type="AlphaFoldDB" id="A0A6A6RZA1"/>
<evidence type="ECO:0000256" key="2">
    <source>
        <dbReference type="SAM" id="Phobius"/>
    </source>
</evidence>
<feature type="region of interest" description="Disordered" evidence="1">
    <location>
        <begin position="170"/>
        <end position="191"/>
    </location>
</feature>
<evidence type="ECO:0000313" key="3">
    <source>
        <dbReference type="EMBL" id="KAF2640302.1"/>
    </source>
</evidence>
<feature type="region of interest" description="Disordered" evidence="1">
    <location>
        <begin position="25"/>
        <end position="47"/>
    </location>
</feature>
<protein>
    <submittedName>
        <fullName evidence="3">Uncharacterized protein</fullName>
    </submittedName>
</protein>
<gene>
    <name evidence="3" type="ORF">P280DRAFT_550084</name>
</gene>
<feature type="region of interest" description="Disordered" evidence="1">
    <location>
        <begin position="207"/>
        <end position="234"/>
    </location>
</feature>
<organism evidence="3 4">
    <name type="scientific">Massarina eburnea CBS 473.64</name>
    <dbReference type="NCBI Taxonomy" id="1395130"/>
    <lineage>
        <taxon>Eukaryota</taxon>
        <taxon>Fungi</taxon>
        <taxon>Dikarya</taxon>
        <taxon>Ascomycota</taxon>
        <taxon>Pezizomycotina</taxon>
        <taxon>Dothideomycetes</taxon>
        <taxon>Pleosporomycetidae</taxon>
        <taxon>Pleosporales</taxon>
        <taxon>Massarineae</taxon>
        <taxon>Massarinaceae</taxon>
        <taxon>Massarina</taxon>
    </lineage>
</organism>
<keyword evidence="2" id="KW-1133">Transmembrane helix</keyword>
<feature type="transmembrane region" description="Helical" evidence="2">
    <location>
        <begin position="56"/>
        <end position="74"/>
    </location>
</feature>